<dbReference type="VEuPathDB" id="FungiDB:ATEG_05335"/>
<gene>
    <name evidence="1" type="ORF">ATEG_05335</name>
</gene>
<protein>
    <submittedName>
        <fullName evidence="1">Uncharacterized protein</fullName>
    </submittedName>
</protein>
<proteinExistence type="predicted"/>
<accession>Q0CLU9</accession>
<name>Q0CLU9_ASPTN</name>
<dbReference type="RefSeq" id="XP_001214513.1">
    <property type="nucleotide sequence ID" value="XM_001214513.1"/>
</dbReference>
<sequence length="102" mass="11285">MTVSIDNAVRWMVLKSIQSTNRIKSMTLADGDGDGDDQTSVIKGMVRDYTIRNCWIGMASSIHPIPSCQSPLRKDRLSLSTPIGDIQIHPRSCQILVLMANL</sequence>
<organism evidence="1 2">
    <name type="scientific">Aspergillus terreus (strain NIH 2624 / FGSC A1156)</name>
    <dbReference type="NCBI Taxonomy" id="341663"/>
    <lineage>
        <taxon>Eukaryota</taxon>
        <taxon>Fungi</taxon>
        <taxon>Dikarya</taxon>
        <taxon>Ascomycota</taxon>
        <taxon>Pezizomycotina</taxon>
        <taxon>Eurotiomycetes</taxon>
        <taxon>Eurotiomycetidae</taxon>
        <taxon>Eurotiales</taxon>
        <taxon>Aspergillaceae</taxon>
        <taxon>Aspergillus</taxon>
        <taxon>Aspergillus subgen. Circumdati</taxon>
    </lineage>
</organism>
<evidence type="ECO:0000313" key="2">
    <source>
        <dbReference type="Proteomes" id="UP000007963"/>
    </source>
</evidence>
<dbReference type="Proteomes" id="UP000007963">
    <property type="component" value="Unassembled WGS sequence"/>
</dbReference>
<dbReference type="EMBL" id="CH476600">
    <property type="protein sequence ID" value="EAU34404.1"/>
    <property type="molecule type" value="Genomic_DNA"/>
</dbReference>
<dbReference type="HOGENOM" id="CLU_2276917_0_0_1"/>
<dbReference type="AlphaFoldDB" id="Q0CLU9"/>
<evidence type="ECO:0000313" key="1">
    <source>
        <dbReference type="EMBL" id="EAU34404.1"/>
    </source>
</evidence>
<dbReference type="GeneID" id="4321029"/>
<reference evidence="2" key="1">
    <citation type="submission" date="2005-09" db="EMBL/GenBank/DDBJ databases">
        <title>Annotation of the Aspergillus terreus NIH2624 genome.</title>
        <authorList>
            <person name="Birren B.W."/>
            <person name="Lander E.S."/>
            <person name="Galagan J.E."/>
            <person name="Nusbaum C."/>
            <person name="Devon K."/>
            <person name="Henn M."/>
            <person name="Ma L.-J."/>
            <person name="Jaffe D.B."/>
            <person name="Butler J."/>
            <person name="Alvarez P."/>
            <person name="Gnerre S."/>
            <person name="Grabherr M."/>
            <person name="Kleber M."/>
            <person name="Mauceli E.W."/>
            <person name="Brockman W."/>
            <person name="Rounsley S."/>
            <person name="Young S.K."/>
            <person name="LaButti K."/>
            <person name="Pushparaj V."/>
            <person name="DeCaprio D."/>
            <person name="Crawford M."/>
            <person name="Koehrsen M."/>
            <person name="Engels R."/>
            <person name="Montgomery P."/>
            <person name="Pearson M."/>
            <person name="Howarth C."/>
            <person name="Larson L."/>
            <person name="Luoma S."/>
            <person name="White J."/>
            <person name="Alvarado L."/>
            <person name="Kodira C.D."/>
            <person name="Zeng Q."/>
            <person name="Oleary S."/>
            <person name="Yandava C."/>
            <person name="Denning D.W."/>
            <person name="Nierman W.C."/>
            <person name="Milne T."/>
            <person name="Madden K."/>
        </authorList>
    </citation>
    <scope>NUCLEOTIDE SEQUENCE [LARGE SCALE GENOMIC DNA]</scope>
    <source>
        <strain evidence="2">NIH 2624 / FGSC A1156</strain>
    </source>
</reference>